<dbReference type="EMBL" id="LSSN01002010">
    <property type="protein sequence ID" value="OMJ17582.1"/>
    <property type="molecule type" value="Genomic_DNA"/>
</dbReference>
<keyword evidence="2" id="KW-0732">Signal</keyword>
<dbReference type="Proteomes" id="UP000187283">
    <property type="component" value="Unassembled WGS sequence"/>
</dbReference>
<organism evidence="3 4">
    <name type="scientific">Smittium culicis</name>
    <dbReference type="NCBI Taxonomy" id="133412"/>
    <lineage>
        <taxon>Eukaryota</taxon>
        <taxon>Fungi</taxon>
        <taxon>Fungi incertae sedis</taxon>
        <taxon>Zoopagomycota</taxon>
        <taxon>Kickxellomycotina</taxon>
        <taxon>Harpellomycetes</taxon>
        <taxon>Harpellales</taxon>
        <taxon>Legeriomycetaceae</taxon>
        <taxon>Smittium</taxon>
    </lineage>
</organism>
<gene>
    <name evidence="3" type="ORF">AYI70_g5888</name>
</gene>
<evidence type="ECO:0000256" key="1">
    <source>
        <dbReference type="SAM" id="MobiDB-lite"/>
    </source>
</evidence>
<proteinExistence type="predicted"/>
<protein>
    <submittedName>
        <fullName evidence="3">Putative PPE family protein PPE13</fullName>
    </submittedName>
</protein>
<evidence type="ECO:0000313" key="3">
    <source>
        <dbReference type="EMBL" id="OMJ17582.1"/>
    </source>
</evidence>
<feature type="signal peptide" evidence="2">
    <location>
        <begin position="1"/>
        <end position="22"/>
    </location>
</feature>
<dbReference type="OrthoDB" id="5725433at2759"/>
<sequence>MFSVKAILTLALAFTKVKKCISQNPISLDSRNYDIISTNVPIPWKNILEEFSLAVGDANFKKKFSTTERKSDSDSTMYSFSTSEAQIRQLIGGNKKEIREKEIGDAPTEFPSDMDNNNGLPFDLPLLVSPFNLDCRTNVFGFTIAQISQSLGAYPLQCTSPVDSSTQSAAQNINTFIKPVGTIETSTNDLDQQSKPEYSDTTLKSNTDTIIIDKSSPEPQNIALPTEKAKISVLLEIYRMVKGLTKAELRAALMGGNSRPYELIVKIDFLLCSVLWHLEVGHDHEGRSLIDDEKKALKDLYCIFFEQMYLEIENNKLVSETQVANNIDRKIIEIGATIAKLSFIDANICRILQSNDMTPENFRVVNHLLFRKCEFNYLMINSNGQINPVQSAPCVYENMSNIARVVTQITIAPQNQGSMNGFSYHDRNGGMSQKRYYKSRASCIKNDDSYKVSKRAEAGFAQKLHLTYIIPTDKAIEDQYSPKNEYILYKHTENTEKSRYSVENYGGNLIALVSSVNNDNLKLVKEYVGKCLDAIGYAGASGNIGKDNFGFGNIGNNNIGHCNIGNNNLGSGNVGNNNYGNFNFKPNSNGGVNNKNRNYLEFNCDTNSWNDVSEILGYKRKKDDDINEYLKKLTDYISYQWTKRSEEMLGPYLPESVADILRNIIMKIKNEKVTELSFNHLPDKSFEFIDKDFVIKGSIKDVVSSFLYKISNSEFSNIYLKRDEYSSDYDLRKVYDNTDTLGVYKTLLDNRKGILFTGRNQVIGINSIITKGANEENIYSTIVIDGKVPESLKNTGTKYTNIKMNQSPEFLAQTENKREIDENSDKNKNPKVQTNFPNILYYHKGTVKQHSNDPNIGVIVDFVFVDKFLSTPKHIGELVISLDSIKENVALLRDYDKSNENNENDENIFYKRDLMGFIVKDQMVDKEDSISLKKRGNIIQELFTKDKSVSSHIGSLNHQSERYDKIPEEKKGSCHRTAMNSNNNRFSYTRKNSFKSYNKNKGSNIDSKETSMECEDQFVDQSMGRNITENPHMYLNKRQISAKVDFLGCIGERISLKEFVESRFTDVITYDLEFNSENSVYSFESLYKKKNKNDNTSKDININVQDIAGKVLTRSGIVYILEATDETKGCLPRFEYCKQVNEKENLKENSASPTIVKIVGGSMELSLLKIDRLTKTSEEYVRFVDDLGVNENESVELSTKPHFTNECIYAKYNVNINTAFIAPPINKGQYGLYPSNNLNKRNDTQSISKENKGDSMTNIFSF</sequence>
<feature type="chain" id="PRO_5012706550" evidence="2">
    <location>
        <begin position="23"/>
        <end position="1262"/>
    </location>
</feature>
<comment type="caution">
    <text evidence="3">The sequence shown here is derived from an EMBL/GenBank/DDBJ whole genome shotgun (WGS) entry which is preliminary data.</text>
</comment>
<keyword evidence="4" id="KW-1185">Reference proteome</keyword>
<reference evidence="3 4" key="1">
    <citation type="submission" date="2017-01" db="EMBL/GenBank/DDBJ databases">
        <authorList>
            <person name="Mah S.A."/>
            <person name="Swanson W.J."/>
            <person name="Moy G.W."/>
            <person name="Vacquier V.D."/>
        </authorList>
    </citation>
    <scope>NUCLEOTIDE SEQUENCE [LARGE SCALE GENOMIC DNA]</scope>
    <source>
        <strain evidence="3 4">GSMNP</strain>
    </source>
</reference>
<name>A0A1R1XSF2_9FUNG</name>
<dbReference type="AlphaFoldDB" id="A0A1R1XSF2"/>
<accession>A0A1R1XSF2</accession>
<evidence type="ECO:0000256" key="2">
    <source>
        <dbReference type="SAM" id="SignalP"/>
    </source>
</evidence>
<feature type="region of interest" description="Disordered" evidence="1">
    <location>
        <begin position="1242"/>
        <end position="1262"/>
    </location>
</feature>
<evidence type="ECO:0000313" key="4">
    <source>
        <dbReference type="Proteomes" id="UP000187283"/>
    </source>
</evidence>